<gene>
    <name evidence="9" type="ORF">GCM10011514_16860</name>
</gene>
<dbReference type="GO" id="GO:0006508">
    <property type="term" value="P:proteolysis"/>
    <property type="evidence" value="ECO:0007669"/>
    <property type="project" value="UniProtKB-KW"/>
</dbReference>
<dbReference type="RefSeq" id="WP_188765623.1">
    <property type="nucleotide sequence ID" value="NZ_BMKK01000003.1"/>
</dbReference>
<sequence>MAVVSNNKIFRWVNGIVPFEISKDFPEGSEGRKEILQAINEINVRTNCSFIERTTEPNYVVFVYDAKWCQSYVGMLGGRQEIRCAIGKNFKAGSLIHEVLHALGFYHEHQRPDRDEYIRVVKSNIKRLDDFQILNSEIVETIGEYDFSSIMHYPRRIVNPNLVNNISIDTIEPLKALPLETILGQRGALSSKDVAAINQMYPKKAMNTKEYSMSEPIKAWQLILIITVSATLLYITVRKITT</sequence>
<evidence type="ECO:0000313" key="10">
    <source>
        <dbReference type="Proteomes" id="UP000609064"/>
    </source>
</evidence>
<dbReference type="GO" id="GO:0008270">
    <property type="term" value="F:zinc ion binding"/>
    <property type="evidence" value="ECO:0007669"/>
    <property type="project" value="UniProtKB-UniRule"/>
</dbReference>
<dbReference type="InterPro" id="IPR001506">
    <property type="entry name" value="Peptidase_M12A"/>
</dbReference>
<evidence type="ECO:0000256" key="4">
    <source>
        <dbReference type="ARBA" id="ARBA00022833"/>
    </source>
</evidence>
<feature type="binding site" evidence="6">
    <location>
        <position position="101"/>
    </location>
    <ligand>
        <name>Zn(2+)</name>
        <dbReference type="ChEBI" id="CHEBI:29105"/>
        <note>catalytic</note>
    </ligand>
</feature>
<feature type="domain" description="Peptidase M12A" evidence="8">
    <location>
        <begin position="2"/>
        <end position="203"/>
    </location>
</feature>
<dbReference type="Gene3D" id="3.40.390.10">
    <property type="entry name" value="Collagenase (Catalytic Domain)"/>
    <property type="match status" value="1"/>
</dbReference>
<keyword evidence="7" id="KW-0812">Transmembrane</keyword>
<evidence type="ECO:0000256" key="6">
    <source>
        <dbReference type="PROSITE-ProRule" id="PRU01211"/>
    </source>
</evidence>
<dbReference type="PANTHER" id="PTHR10127">
    <property type="entry name" value="DISCOIDIN, CUB, EGF, LAMININ , AND ZINC METALLOPROTEASE DOMAIN CONTAINING"/>
    <property type="match status" value="1"/>
</dbReference>
<comment type="caution">
    <text evidence="6">Lacks conserved residue(s) required for the propagation of feature annotation.</text>
</comment>
<feature type="binding site" evidence="6">
    <location>
        <position position="107"/>
    </location>
    <ligand>
        <name>Zn(2+)</name>
        <dbReference type="ChEBI" id="CHEBI:29105"/>
        <note>catalytic</note>
    </ligand>
</feature>
<dbReference type="GO" id="GO:0004222">
    <property type="term" value="F:metalloendopeptidase activity"/>
    <property type="evidence" value="ECO:0007669"/>
    <property type="project" value="UniProtKB-UniRule"/>
</dbReference>
<keyword evidence="7" id="KW-0472">Membrane</keyword>
<evidence type="ECO:0000256" key="7">
    <source>
        <dbReference type="SAM" id="Phobius"/>
    </source>
</evidence>
<comment type="cofactor">
    <cofactor evidence="6">
        <name>Zn(2+)</name>
        <dbReference type="ChEBI" id="CHEBI:29105"/>
    </cofactor>
    <text evidence="6">Binds 1 zinc ion per subunit.</text>
</comment>
<keyword evidence="5 6" id="KW-0482">Metalloprotease</keyword>
<reference evidence="9" key="1">
    <citation type="journal article" date="2014" name="Int. J. Syst. Evol. Microbiol.">
        <title>Complete genome sequence of Corynebacterium casei LMG S-19264T (=DSM 44701T), isolated from a smear-ripened cheese.</title>
        <authorList>
            <consortium name="US DOE Joint Genome Institute (JGI-PGF)"/>
            <person name="Walter F."/>
            <person name="Albersmeier A."/>
            <person name="Kalinowski J."/>
            <person name="Ruckert C."/>
        </authorList>
    </citation>
    <scope>NUCLEOTIDE SEQUENCE</scope>
    <source>
        <strain evidence="9">CGMCC 1.15958</strain>
    </source>
</reference>
<keyword evidence="2 6" id="KW-0479">Metal-binding</keyword>
<evidence type="ECO:0000256" key="5">
    <source>
        <dbReference type="ARBA" id="ARBA00023049"/>
    </source>
</evidence>
<dbReference type="EMBL" id="BMKK01000003">
    <property type="protein sequence ID" value="GGD53368.1"/>
    <property type="molecule type" value="Genomic_DNA"/>
</dbReference>
<dbReference type="InterPro" id="IPR024079">
    <property type="entry name" value="MetalloPept_cat_dom_sf"/>
</dbReference>
<keyword evidence="1 6" id="KW-0645">Protease</keyword>
<comment type="caution">
    <text evidence="9">The sequence shown here is derived from an EMBL/GenBank/DDBJ whole genome shotgun (WGS) entry which is preliminary data.</text>
</comment>
<dbReference type="PANTHER" id="PTHR10127:SF780">
    <property type="entry name" value="METALLOENDOPEPTIDASE"/>
    <property type="match status" value="1"/>
</dbReference>
<name>A0A917DNA0_9BACT</name>
<dbReference type="Pfam" id="PF01400">
    <property type="entry name" value="Astacin"/>
    <property type="match status" value="1"/>
</dbReference>
<organism evidence="9 10">
    <name type="scientific">Emticicia aquatilis</name>
    <dbReference type="NCBI Taxonomy" id="1537369"/>
    <lineage>
        <taxon>Bacteria</taxon>
        <taxon>Pseudomonadati</taxon>
        <taxon>Bacteroidota</taxon>
        <taxon>Cytophagia</taxon>
        <taxon>Cytophagales</taxon>
        <taxon>Leadbetterellaceae</taxon>
        <taxon>Emticicia</taxon>
    </lineage>
</organism>
<evidence type="ECO:0000256" key="3">
    <source>
        <dbReference type="ARBA" id="ARBA00022801"/>
    </source>
</evidence>
<protein>
    <recommendedName>
        <fullName evidence="8">Peptidase M12A domain-containing protein</fullName>
    </recommendedName>
</protein>
<evidence type="ECO:0000259" key="8">
    <source>
        <dbReference type="PROSITE" id="PS51864"/>
    </source>
</evidence>
<proteinExistence type="predicted"/>
<keyword evidence="4 6" id="KW-0862">Zinc</keyword>
<feature type="binding site" evidence="6">
    <location>
        <position position="97"/>
    </location>
    <ligand>
        <name>Zn(2+)</name>
        <dbReference type="ChEBI" id="CHEBI:29105"/>
        <note>catalytic</note>
    </ligand>
</feature>
<keyword evidence="10" id="KW-1185">Reference proteome</keyword>
<dbReference type="SUPFAM" id="SSF55486">
    <property type="entry name" value="Metalloproteases ('zincins'), catalytic domain"/>
    <property type="match status" value="1"/>
</dbReference>
<feature type="active site" evidence="6">
    <location>
        <position position="98"/>
    </location>
</feature>
<keyword evidence="7" id="KW-1133">Transmembrane helix</keyword>
<evidence type="ECO:0000313" key="9">
    <source>
        <dbReference type="EMBL" id="GGD53368.1"/>
    </source>
</evidence>
<dbReference type="PROSITE" id="PS51864">
    <property type="entry name" value="ASTACIN"/>
    <property type="match status" value="1"/>
</dbReference>
<evidence type="ECO:0000256" key="2">
    <source>
        <dbReference type="ARBA" id="ARBA00022723"/>
    </source>
</evidence>
<dbReference type="PRINTS" id="PR00480">
    <property type="entry name" value="ASTACIN"/>
</dbReference>
<dbReference type="Proteomes" id="UP000609064">
    <property type="component" value="Unassembled WGS sequence"/>
</dbReference>
<reference evidence="9" key="2">
    <citation type="submission" date="2020-09" db="EMBL/GenBank/DDBJ databases">
        <authorList>
            <person name="Sun Q."/>
            <person name="Zhou Y."/>
        </authorList>
    </citation>
    <scope>NUCLEOTIDE SEQUENCE</scope>
    <source>
        <strain evidence="9">CGMCC 1.15958</strain>
    </source>
</reference>
<keyword evidence="3 6" id="KW-0378">Hydrolase</keyword>
<accession>A0A917DNA0</accession>
<dbReference type="AlphaFoldDB" id="A0A917DNA0"/>
<dbReference type="CDD" id="cd04280">
    <property type="entry name" value="ZnMc_astacin_like"/>
    <property type="match status" value="1"/>
</dbReference>
<feature type="transmembrane region" description="Helical" evidence="7">
    <location>
        <begin position="219"/>
        <end position="237"/>
    </location>
</feature>
<evidence type="ECO:0000256" key="1">
    <source>
        <dbReference type="ARBA" id="ARBA00022670"/>
    </source>
</evidence>
<dbReference type="InterPro" id="IPR034035">
    <property type="entry name" value="Astacin-like_dom"/>
</dbReference>
<dbReference type="InterPro" id="IPR006026">
    <property type="entry name" value="Peptidase_Metallo"/>
</dbReference>
<dbReference type="SMART" id="SM00235">
    <property type="entry name" value="ZnMc"/>
    <property type="match status" value="1"/>
</dbReference>